<dbReference type="Pfam" id="PF00582">
    <property type="entry name" value="Usp"/>
    <property type="match status" value="1"/>
</dbReference>
<dbReference type="EMBL" id="JBHDLJ010000003">
    <property type="protein sequence ID" value="MFB0834000.1"/>
    <property type="molecule type" value="Genomic_DNA"/>
</dbReference>
<feature type="domain" description="UspA" evidence="3">
    <location>
        <begin position="10"/>
        <end position="142"/>
    </location>
</feature>
<evidence type="ECO:0000313" key="5">
    <source>
        <dbReference type="Proteomes" id="UP001575652"/>
    </source>
</evidence>
<dbReference type="CDD" id="cd00293">
    <property type="entry name" value="USP-like"/>
    <property type="match status" value="1"/>
</dbReference>
<dbReference type="InterPro" id="IPR006016">
    <property type="entry name" value="UspA"/>
</dbReference>
<name>A0ABV4UK71_9MICC</name>
<evidence type="ECO:0000259" key="3">
    <source>
        <dbReference type="Pfam" id="PF00582"/>
    </source>
</evidence>
<gene>
    <name evidence="4" type="ORF">ACETWP_05300</name>
</gene>
<reference evidence="4 5" key="1">
    <citation type="submission" date="2024-09" db="EMBL/GenBank/DDBJ databases">
        <authorList>
            <person name="Salinas-Garcia M.A."/>
            <person name="Prieme A."/>
        </authorList>
    </citation>
    <scope>NUCLEOTIDE SEQUENCE [LARGE SCALE GENOMIC DNA]</scope>
    <source>
        <strain evidence="4 5">DSM 21081</strain>
    </source>
</reference>
<dbReference type="SUPFAM" id="SSF52402">
    <property type="entry name" value="Adenine nucleotide alpha hydrolases-like"/>
    <property type="match status" value="1"/>
</dbReference>
<accession>A0ABV4UK71</accession>
<feature type="region of interest" description="Disordered" evidence="2">
    <location>
        <begin position="145"/>
        <end position="166"/>
    </location>
</feature>
<keyword evidence="5" id="KW-1185">Reference proteome</keyword>
<evidence type="ECO:0000313" key="4">
    <source>
        <dbReference type="EMBL" id="MFB0834000.1"/>
    </source>
</evidence>
<evidence type="ECO:0000256" key="2">
    <source>
        <dbReference type="SAM" id="MobiDB-lite"/>
    </source>
</evidence>
<evidence type="ECO:0000256" key="1">
    <source>
        <dbReference type="ARBA" id="ARBA00008791"/>
    </source>
</evidence>
<protein>
    <submittedName>
        <fullName evidence="4">Universal stress protein</fullName>
    </submittedName>
</protein>
<dbReference type="Proteomes" id="UP001575652">
    <property type="component" value="Unassembled WGS sequence"/>
</dbReference>
<comment type="similarity">
    <text evidence="1">Belongs to the universal stress protein A family.</text>
</comment>
<sequence length="166" mass="16932">MSAPESGTPRIVVGVDGSDASVDALLEAQRLAAALGGTLDVHLVWEIQLVPGAFPPPDWDPERDAGQALSAALAAAFGERPPEGLRTTISRGQPSRILIEASRGARMLVLASRGLGGFTGLLLGSVSAACSAHAHCPVLIVPPPAREESATGETAGEETTIGRKAP</sequence>
<proteinExistence type="inferred from homology"/>
<dbReference type="PANTHER" id="PTHR46553">
    <property type="entry name" value="ADENINE NUCLEOTIDE ALPHA HYDROLASES-LIKE SUPERFAMILY PROTEIN"/>
    <property type="match status" value="1"/>
</dbReference>
<dbReference type="PRINTS" id="PR01438">
    <property type="entry name" value="UNVRSLSTRESS"/>
</dbReference>
<dbReference type="PANTHER" id="PTHR46553:SF3">
    <property type="entry name" value="ADENINE NUCLEOTIDE ALPHA HYDROLASES-LIKE SUPERFAMILY PROTEIN"/>
    <property type="match status" value="1"/>
</dbReference>
<dbReference type="RefSeq" id="WP_373971172.1">
    <property type="nucleotide sequence ID" value="NZ_JBHDLJ010000003.1"/>
</dbReference>
<organism evidence="4 5">
    <name type="scientific">Arthrobacter halodurans</name>
    <dbReference type="NCBI Taxonomy" id="516699"/>
    <lineage>
        <taxon>Bacteria</taxon>
        <taxon>Bacillati</taxon>
        <taxon>Actinomycetota</taxon>
        <taxon>Actinomycetes</taxon>
        <taxon>Micrococcales</taxon>
        <taxon>Micrococcaceae</taxon>
        <taxon>Arthrobacter</taxon>
    </lineage>
</organism>
<dbReference type="InterPro" id="IPR006015">
    <property type="entry name" value="Universal_stress_UspA"/>
</dbReference>
<comment type="caution">
    <text evidence="4">The sequence shown here is derived from an EMBL/GenBank/DDBJ whole genome shotgun (WGS) entry which is preliminary data.</text>
</comment>
<dbReference type="InterPro" id="IPR014729">
    <property type="entry name" value="Rossmann-like_a/b/a_fold"/>
</dbReference>
<dbReference type="Gene3D" id="3.40.50.620">
    <property type="entry name" value="HUPs"/>
    <property type="match status" value="1"/>
</dbReference>